<proteinExistence type="inferred from homology"/>
<dbReference type="InterPro" id="IPR029045">
    <property type="entry name" value="ClpP/crotonase-like_dom_sf"/>
</dbReference>
<evidence type="ECO:0000313" key="7">
    <source>
        <dbReference type="EMBL" id="MVU78293.1"/>
    </source>
</evidence>
<sequence>MTTNETAIDVRVEDHIGWIVLNRIEKKNAFTLEMLERWARALREFEDDERVRVVVVRGAGDAFCAGADIDGLAAAEPTPLESRRLMTHVHRVARAVEDLNKPLIAGVNGVAVGAGMDMALMCDYRIAAERARLSEGYVRVGLVPGDGGCYYLPRLIGTSKALRLLWTGEFVSAAQALAWGIVDEVCPDAEFDARLTAFATQLAAQPPVAVELIKRAVRQAVPGDPRTALDLIASHQAVVQSTADSREAMAAFRERRTPRFEGK</sequence>
<dbReference type="PROSITE" id="PS00166">
    <property type="entry name" value="ENOYL_COA_HYDRATASE"/>
    <property type="match status" value="1"/>
</dbReference>
<dbReference type="Gene3D" id="3.90.226.10">
    <property type="entry name" value="2-enoyl-CoA Hydratase, Chain A, domain 1"/>
    <property type="match status" value="1"/>
</dbReference>
<evidence type="ECO:0000256" key="1">
    <source>
        <dbReference type="ARBA" id="ARBA00002994"/>
    </source>
</evidence>
<evidence type="ECO:0000256" key="5">
    <source>
        <dbReference type="ARBA" id="ARBA00023717"/>
    </source>
</evidence>
<evidence type="ECO:0000256" key="3">
    <source>
        <dbReference type="ARBA" id="ARBA00022832"/>
    </source>
</evidence>
<dbReference type="AlphaFoldDB" id="A0A7K1UV96"/>
<comment type="caution">
    <text evidence="7">The sequence shown here is derived from an EMBL/GenBank/DDBJ whole genome shotgun (WGS) entry which is preliminary data.</text>
</comment>
<reference evidence="7 8" key="1">
    <citation type="submission" date="2019-12" db="EMBL/GenBank/DDBJ databases">
        <title>Nocardia sp. nov. ET3-3 isolated from soil.</title>
        <authorList>
            <person name="Kanchanasin P."/>
            <person name="Tanasupawat S."/>
            <person name="Yuki M."/>
            <person name="Kudo T."/>
        </authorList>
    </citation>
    <scope>NUCLEOTIDE SEQUENCE [LARGE SCALE GENOMIC DNA]</scope>
    <source>
        <strain evidence="7 8">ET3-3</strain>
    </source>
</reference>
<dbReference type="PANTHER" id="PTHR11941">
    <property type="entry name" value="ENOYL-COA HYDRATASE-RELATED"/>
    <property type="match status" value="1"/>
</dbReference>
<dbReference type="GO" id="GO:0006635">
    <property type="term" value="P:fatty acid beta-oxidation"/>
    <property type="evidence" value="ECO:0007669"/>
    <property type="project" value="TreeGrafter"/>
</dbReference>
<comment type="similarity">
    <text evidence="2 6">Belongs to the enoyl-CoA hydratase/isomerase family.</text>
</comment>
<name>A0A7K1UV96_9NOCA</name>
<dbReference type="Proteomes" id="UP000466794">
    <property type="component" value="Unassembled WGS sequence"/>
</dbReference>
<keyword evidence="3" id="KW-0276">Fatty acid metabolism</keyword>
<evidence type="ECO:0000256" key="2">
    <source>
        <dbReference type="ARBA" id="ARBA00005254"/>
    </source>
</evidence>
<evidence type="ECO:0000313" key="8">
    <source>
        <dbReference type="Proteomes" id="UP000466794"/>
    </source>
</evidence>
<dbReference type="InterPro" id="IPR018376">
    <property type="entry name" value="Enoyl-CoA_hyd/isom_CS"/>
</dbReference>
<dbReference type="PANTHER" id="PTHR11941:SF54">
    <property type="entry name" value="ENOYL-COA HYDRATASE, MITOCHONDRIAL"/>
    <property type="match status" value="1"/>
</dbReference>
<organism evidence="7 8">
    <name type="scientific">Nocardia terrae</name>
    <dbReference type="NCBI Taxonomy" id="2675851"/>
    <lineage>
        <taxon>Bacteria</taxon>
        <taxon>Bacillati</taxon>
        <taxon>Actinomycetota</taxon>
        <taxon>Actinomycetes</taxon>
        <taxon>Mycobacteriales</taxon>
        <taxon>Nocardiaceae</taxon>
        <taxon>Nocardia</taxon>
    </lineage>
</organism>
<gene>
    <name evidence="7" type="ORF">GPX89_13690</name>
</gene>
<dbReference type="Pfam" id="PF00378">
    <property type="entry name" value="ECH_1"/>
    <property type="match status" value="1"/>
</dbReference>
<keyword evidence="3" id="KW-0443">Lipid metabolism</keyword>
<comment type="catalytic activity">
    <reaction evidence="4">
        <text>a (3S)-3-hydroxyacyl-CoA = a (2E)-enoyl-CoA + H2O</text>
        <dbReference type="Rhea" id="RHEA:16105"/>
        <dbReference type="ChEBI" id="CHEBI:15377"/>
        <dbReference type="ChEBI" id="CHEBI:57318"/>
        <dbReference type="ChEBI" id="CHEBI:58856"/>
        <dbReference type="EC" id="4.2.1.17"/>
    </reaction>
</comment>
<dbReference type="InterPro" id="IPR001753">
    <property type="entry name" value="Enoyl-CoA_hydra/iso"/>
</dbReference>
<comment type="function">
    <text evidence="1">Could possibly oxidize fatty acids using specific components.</text>
</comment>
<protein>
    <submittedName>
        <fullName evidence="7">Enoyl-CoA hydratase</fullName>
    </submittedName>
</protein>
<dbReference type="CDD" id="cd06558">
    <property type="entry name" value="crotonase-like"/>
    <property type="match status" value="1"/>
</dbReference>
<keyword evidence="8" id="KW-1185">Reference proteome</keyword>
<accession>A0A7K1UV96</accession>
<dbReference type="SUPFAM" id="SSF52096">
    <property type="entry name" value="ClpP/crotonase"/>
    <property type="match status" value="1"/>
</dbReference>
<comment type="catalytic activity">
    <reaction evidence="5">
        <text>a 4-saturated-(3S)-3-hydroxyacyl-CoA = a (3E)-enoyl-CoA + H2O</text>
        <dbReference type="Rhea" id="RHEA:20724"/>
        <dbReference type="ChEBI" id="CHEBI:15377"/>
        <dbReference type="ChEBI" id="CHEBI:58521"/>
        <dbReference type="ChEBI" id="CHEBI:137480"/>
        <dbReference type="EC" id="4.2.1.17"/>
    </reaction>
</comment>
<evidence type="ECO:0000256" key="4">
    <source>
        <dbReference type="ARBA" id="ARBA00023709"/>
    </source>
</evidence>
<evidence type="ECO:0000256" key="6">
    <source>
        <dbReference type="RuleBase" id="RU003707"/>
    </source>
</evidence>
<dbReference type="GO" id="GO:0004300">
    <property type="term" value="F:enoyl-CoA hydratase activity"/>
    <property type="evidence" value="ECO:0007669"/>
    <property type="project" value="UniProtKB-EC"/>
</dbReference>
<dbReference type="RefSeq" id="WP_157387816.1">
    <property type="nucleotide sequence ID" value="NZ_WRPP01000002.1"/>
</dbReference>
<dbReference type="EMBL" id="WRPP01000002">
    <property type="protein sequence ID" value="MVU78293.1"/>
    <property type="molecule type" value="Genomic_DNA"/>
</dbReference>